<name>A0A6M1RIY9_9BACT</name>
<sequence length="136" mass="14211">MRTVREANRWAAVTGALLLVALASSGCVALLVGGAAAAGAGTVAYVRGELQSTLDAPFDRAWTATVRALGDLGMPVTAQEKDGLSGRITARAAGDRKVTVQLRKVSGTATEVRIRVGTWGDEGASRQILEQIQHRL</sequence>
<dbReference type="Proteomes" id="UP000477311">
    <property type="component" value="Unassembled WGS sequence"/>
</dbReference>
<dbReference type="EMBL" id="JAAKYA010000066">
    <property type="protein sequence ID" value="NGO39696.1"/>
    <property type="molecule type" value="Genomic_DNA"/>
</dbReference>
<organism evidence="1 2">
    <name type="scientific">Limisphaera ngatamarikiensis</name>
    <dbReference type="NCBI Taxonomy" id="1324935"/>
    <lineage>
        <taxon>Bacteria</taxon>
        <taxon>Pseudomonadati</taxon>
        <taxon>Verrucomicrobiota</taxon>
        <taxon>Verrucomicrobiia</taxon>
        <taxon>Limisphaerales</taxon>
        <taxon>Limisphaeraceae</taxon>
        <taxon>Limisphaera</taxon>
    </lineage>
</organism>
<comment type="caution">
    <text evidence="1">The sequence shown here is derived from an EMBL/GenBank/DDBJ whole genome shotgun (WGS) entry which is preliminary data.</text>
</comment>
<dbReference type="AlphaFoldDB" id="A0A6M1RIY9"/>
<protein>
    <submittedName>
        <fullName evidence="1">DUF3568 family protein</fullName>
    </submittedName>
</protein>
<evidence type="ECO:0000313" key="1">
    <source>
        <dbReference type="EMBL" id="NGO39696.1"/>
    </source>
</evidence>
<dbReference type="Pfam" id="PF12092">
    <property type="entry name" value="DUF3568"/>
    <property type="match status" value="1"/>
</dbReference>
<gene>
    <name evidence="1" type="ORF">G4L39_09860</name>
</gene>
<dbReference type="RefSeq" id="WP_165107868.1">
    <property type="nucleotide sequence ID" value="NZ_JAAKYA010000066.1"/>
</dbReference>
<proteinExistence type="predicted"/>
<evidence type="ECO:0000313" key="2">
    <source>
        <dbReference type="Proteomes" id="UP000477311"/>
    </source>
</evidence>
<dbReference type="InterPro" id="IPR021952">
    <property type="entry name" value="Flpp3-like"/>
</dbReference>
<accession>A0A6M1RIY9</accession>
<dbReference type="PROSITE" id="PS51257">
    <property type="entry name" value="PROKAR_LIPOPROTEIN"/>
    <property type="match status" value="1"/>
</dbReference>
<keyword evidence="2" id="KW-1185">Reference proteome</keyword>
<reference evidence="1 2" key="1">
    <citation type="submission" date="2020-02" db="EMBL/GenBank/DDBJ databases">
        <title>Draft genome sequence of Limisphaera ngatamarikiensis NGM72.4T, a thermophilic Verrucomicrobia grouped in subdivision 3.</title>
        <authorList>
            <person name="Carere C.R."/>
            <person name="Steen J."/>
            <person name="Hugenholtz P."/>
            <person name="Stott M.B."/>
        </authorList>
    </citation>
    <scope>NUCLEOTIDE SEQUENCE [LARGE SCALE GENOMIC DNA]</scope>
    <source>
        <strain evidence="1 2">NGM72.4</strain>
    </source>
</reference>